<dbReference type="EMBL" id="UPSH01000001">
    <property type="protein sequence ID" value="VBB17965.1"/>
    <property type="molecule type" value="Genomic_DNA"/>
</dbReference>
<comment type="caution">
    <text evidence="1">The sequence shown here is derived from an EMBL/GenBank/DDBJ whole genome shotgun (WGS) entry which is preliminary data.</text>
</comment>
<keyword evidence="2" id="KW-1185">Reference proteome</keyword>
<reference evidence="1 2" key="1">
    <citation type="submission" date="2018-10" db="EMBL/GenBank/DDBJ databases">
        <authorList>
            <consortium name="IHU Genomes"/>
        </authorList>
    </citation>
    <scope>NUCLEOTIDE SEQUENCE [LARGE SCALE GENOMIC DNA]</scope>
    <source>
        <strain evidence="1 2">A1</strain>
    </source>
</reference>
<proteinExistence type="predicted"/>
<gene>
    <name evidence="1" type="ORF">YASMINEVIRUS_428</name>
</gene>
<accession>A0A5K0U832</accession>
<evidence type="ECO:0000313" key="2">
    <source>
        <dbReference type="Proteomes" id="UP000594342"/>
    </source>
</evidence>
<evidence type="ECO:0000313" key="1">
    <source>
        <dbReference type="EMBL" id="VBB17965.1"/>
    </source>
</evidence>
<organism evidence="1 2">
    <name type="scientific">Yasminevirus sp. GU-2018</name>
    <dbReference type="NCBI Taxonomy" id="2420051"/>
    <lineage>
        <taxon>Viruses</taxon>
        <taxon>Varidnaviria</taxon>
        <taxon>Bamfordvirae</taxon>
        <taxon>Nucleocytoviricota</taxon>
        <taxon>Megaviricetes</taxon>
        <taxon>Imitervirales</taxon>
        <taxon>Mimiviridae</taxon>
        <taxon>Klosneuvirinae</taxon>
        <taxon>Yasminevirus</taxon>
        <taxon>Yasminevirus saudimassiliense</taxon>
    </lineage>
</organism>
<sequence length="131" mass="15777">MSFNRDHEDYGKTLPKNRFTNPVLPSGPLRFRMETQKDDFIYKPEERQFSFYQICQFPVSKLYSVRKIIYDEFGEMITYRENKLKKDVLDKFLKKSPEYKYTIYPAYDLDVVGFPEPNEILTAKSQILNEY</sequence>
<name>A0A5K0U832_9VIRU</name>
<dbReference type="Proteomes" id="UP000594342">
    <property type="component" value="Unassembled WGS sequence"/>
</dbReference>
<protein>
    <submittedName>
        <fullName evidence="1">Uncharacterized protein</fullName>
    </submittedName>
</protein>